<name>A0A066RW55_9GAMM</name>
<evidence type="ECO:0000256" key="3">
    <source>
        <dbReference type="ARBA" id="ARBA00023125"/>
    </source>
</evidence>
<sequence length="304" mass="34974">MDKLKAMEVFVTTIQCGSISGAAKQLRLPVSSASRHLSWLEETLGSELMKRSTRAIKLTEVGQAYLTQSQRALEQIRQAEELVQTYQHTPSGILKISCMSHYFENQMLPHLNEFESLYPDIRLDIDVSDKVNDLAQAEIDIAIRGGYMPEERIHARWLCDNTPHLCASRRYLDRFGMPASHEELHQHQVAFYRGPNQILRWGVVQQEQWMAMNLTPYVVTNSGRYIRELMMAGKVMALLPDWSTQADREKGDLVKIDLPQPACLSTEKLGIYLLYYKPRYQVPKIRAAVDFFTQKLITRPDDTL</sequence>
<dbReference type="SUPFAM" id="SSF53850">
    <property type="entry name" value="Periplasmic binding protein-like II"/>
    <property type="match status" value="1"/>
</dbReference>
<evidence type="ECO:0000256" key="2">
    <source>
        <dbReference type="ARBA" id="ARBA00023015"/>
    </source>
</evidence>
<evidence type="ECO:0000313" key="7">
    <source>
        <dbReference type="Proteomes" id="UP000027192"/>
    </source>
</evidence>
<reference evidence="6 7" key="1">
    <citation type="submission" date="2014-04" db="EMBL/GenBank/DDBJ databases">
        <title>Draft genome sequence of Photobacterium halotolerans S2753: a solonamide, ngercheumicin and holomycin producer.</title>
        <authorList>
            <person name="Machado H.R."/>
            <person name="Gram L."/>
        </authorList>
    </citation>
    <scope>NUCLEOTIDE SEQUENCE [LARGE SCALE GENOMIC DNA]</scope>
    <source>
        <strain evidence="6 7">S2753</strain>
    </source>
</reference>
<dbReference type="CDD" id="cd08422">
    <property type="entry name" value="PBP2_CrgA_like"/>
    <property type="match status" value="1"/>
</dbReference>
<keyword evidence="7" id="KW-1185">Reference proteome</keyword>
<keyword evidence="4" id="KW-0804">Transcription</keyword>
<dbReference type="GO" id="GO:0006351">
    <property type="term" value="P:DNA-templated transcription"/>
    <property type="evidence" value="ECO:0007669"/>
    <property type="project" value="TreeGrafter"/>
</dbReference>
<dbReference type="Pfam" id="PF03466">
    <property type="entry name" value="LysR_substrate"/>
    <property type="match status" value="1"/>
</dbReference>
<dbReference type="SUPFAM" id="SSF46785">
    <property type="entry name" value="Winged helix' DNA-binding domain"/>
    <property type="match status" value="1"/>
</dbReference>
<evidence type="ECO:0000259" key="5">
    <source>
        <dbReference type="PROSITE" id="PS50931"/>
    </source>
</evidence>
<dbReference type="InterPro" id="IPR000847">
    <property type="entry name" value="LysR_HTH_N"/>
</dbReference>
<proteinExistence type="inferred from homology"/>
<dbReference type="Gene3D" id="3.40.190.290">
    <property type="match status" value="1"/>
</dbReference>
<comment type="caution">
    <text evidence="6">The sequence shown here is derived from an EMBL/GenBank/DDBJ whole genome shotgun (WGS) entry which is preliminary data.</text>
</comment>
<keyword evidence="3" id="KW-0238">DNA-binding</keyword>
<dbReference type="RefSeq" id="WP_036748101.1">
    <property type="nucleotide sequence ID" value="NZ_JAGSGC010000011.1"/>
</dbReference>
<dbReference type="AlphaFoldDB" id="A0A066RW55"/>
<dbReference type="GO" id="GO:0043565">
    <property type="term" value="F:sequence-specific DNA binding"/>
    <property type="evidence" value="ECO:0007669"/>
    <property type="project" value="TreeGrafter"/>
</dbReference>
<feature type="domain" description="HTH lysR-type" evidence="5">
    <location>
        <begin position="1"/>
        <end position="59"/>
    </location>
</feature>
<dbReference type="OrthoDB" id="9786526at2"/>
<organism evidence="6 7">
    <name type="scientific">Photobacterium galatheae</name>
    <dbReference type="NCBI Taxonomy" id="1654360"/>
    <lineage>
        <taxon>Bacteria</taxon>
        <taxon>Pseudomonadati</taxon>
        <taxon>Pseudomonadota</taxon>
        <taxon>Gammaproteobacteria</taxon>
        <taxon>Vibrionales</taxon>
        <taxon>Vibrionaceae</taxon>
        <taxon>Photobacterium</taxon>
    </lineage>
</organism>
<accession>A0A066RW55</accession>
<dbReference type="EMBL" id="JMIB01000003">
    <property type="protein sequence ID" value="KDM93336.1"/>
    <property type="molecule type" value="Genomic_DNA"/>
</dbReference>
<evidence type="ECO:0000256" key="4">
    <source>
        <dbReference type="ARBA" id="ARBA00023163"/>
    </source>
</evidence>
<comment type="similarity">
    <text evidence="1">Belongs to the LysR transcriptional regulatory family.</text>
</comment>
<dbReference type="STRING" id="1654360.EA58_01625"/>
<evidence type="ECO:0000256" key="1">
    <source>
        <dbReference type="ARBA" id="ARBA00009437"/>
    </source>
</evidence>
<dbReference type="InterPro" id="IPR036388">
    <property type="entry name" value="WH-like_DNA-bd_sf"/>
</dbReference>
<dbReference type="PROSITE" id="PS50931">
    <property type="entry name" value="HTH_LYSR"/>
    <property type="match status" value="1"/>
</dbReference>
<dbReference type="Proteomes" id="UP000027192">
    <property type="component" value="Unassembled WGS sequence"/>
</dbReference>
<protein>
    <recommendedName>
        <fullName evidence="5">HTH lysR-type domain-containing protein</fullName>
    </recommendedName>
</protein>
<dbReference type="InterPro" id="IPR058163">
    <property type="entry name" value="LysR-type_TF_proteobact-type"/>
</dbReference>
<evidence type="ECO:0000313" key="6">
    <source>
        <dbReference type="EMBL" id="KDM93336.1"/>
    </source>
</evidence>
<dbReference type="Pfam" id="PF00126">
    <property type="entry name" value="HTH_1"/>
    <property type="match status" value="1"/>
</dbReference>
<gene>
    <name evidence="6" type="ORF">EA58_01625</name>
</gene>
<dbReference type="FunFam" id="1.10.10.10:FF:000001">
    <property type="entry name" value="LysR family transcriptional regulator"/>
    <property type="match status" value="1"/>
</dbReference>
<dbReference type="InterPro" id="IPR036390">
    <property type="entry name" value="WH_DNA-bd_sf"/>
</dbReference>
<dbReference type="PANTHER" id="PTHR30537:SF5">
    <property type="entry name" value="HTH-TYPE TRANSCRIPTIONAL ACTIVATOR TTDR-RELATED"/>
    <property type="match status" value="1"/>
</dbReference>
<dbReference type="GO" id="GO:0003700">
    <property type="term" value="F:DNA-binding transcription factor activity"/>
    <property type="evidence" value="ECO:0007669"/>
    <property type="project" value="InterPro"/>
</dbReference>
<dbReference type="Gene3D" id="1.10.10.10">
    <property type="entry name" value="Winged helix-like DNA-binding domain superfamily/Winged helix DNA-binding domain"/>
    <property type="match status" value="1"/>
</dbReference>
<keyword evidence="2" id="KW-0805">Transcription regulation</keyword>
<dbReference type="PANTHER" id="PTHR30537">
    <property type="entry name" value="HTH-TYPE TRANSCRIPTIONAL REGULATOR"/>
    <property type="match status" value="1"/>
</dbReference>
<dbReference type="InterPro" id="IPR005119">
    <property type="entry name" value="LysR_subst-bd"/>
</dbReference>